<protein>
    <submittedName>
        <fullName evidence="10">Metal ABC transporter permease</fullName>
    </submittedName>
</protein>
<dbReference type="SUPFAM" id="SSF81345">
    <property type="entry name" value="ABC transporter involved in vitamin B12 uptake, BtuC"/>
    <property type="match status" value="1"/>
</dbReference>
<organism evidence="10 11">
    <name type="scientific">Halodurantibacterium flavum</name>
    <dbReference type="NCBI Taxonomy" id="1382802"/>
    <lineage>
        <taxon>Bacteria</taxon>
        <taxon>Pseudomonadati</taxon>
        <taxon>Pseudomonadota</taxon>
        <taxon>Alphaproteobacteria</taxon>
        <taxon>Rhodobacterales</taxon>
        <taxon>Paracoccaceae</taxon>
        <taxon>Halodurantibacterium</taxon>
    </lineage>
</organism>
<feature type="transmembrane region" description="Helical" evidence="9">
    <location>
        <begin position="172"/>
        <end position="194"/>
    </location>
</feature>
<evidence type="ECO:0000256" key="2">
    <source>
        <dbReference type="ARBA" id="ARBA00008034"/>
    </source>
</evidence>
<evidence type="ECO:0000256" key="5">
    <source>
        <dbReference type="ARBA" id="ARBA00022692"/>
    </source>
</evidence>
<accession>A0ABW4SA62</accession>
<keyword evidence="7 9" id="KW-0472">Membrane</keyword>
<evidence type="ECO:0000256" key="4">
    <source>
        <dbReference type="ARBA" id="ARBA00022475"/>
    </source>
</evidence>
<proteinExistence type="inferred from homology"/>
<gene>
    <name evidence="10" type="ORF">ACFSGJ_20125</name>
</gene>
<dbReference type="PANTHER" id="PTHR30477">
    <property type="entry name" value="ABC-TRANSPORTER METAL-BINDING PROTEIN"/>
    <property type="match status" value="1"/>
</dbReference>
<dbReference type="InterPro" id="IPR001626">
    <property type="entry name" value="ABC_TroCD"/>
</dbReference>
<dbReference type="CDD" id="cd06550">
    <property type="entry name" value="TM_ABC_iron-siderophores_like"/>
    <property type="match status" value="1"/>
</dbReference>
<feature type="transmembrane region" description="Helical" evidence="9">
    <location>
        <begin position="230"/>
        <end position="251"/>
    </location>
</feature>
<feature type="transmembrane region" description="Helical" evidence="9">
    <location>
        <begin position="44"/>
        <end position="61"/>
    </location>
</feature>
<dbReference type="Pfam" id="PF00950">
    <property type="entry name" value="ABC-3"/>
    <property type="match status" value="1"/>
</dbReference>
<keyword evidence="4" id="KW-1003">Cell membrane</keyword>
<dbReference type="Gene3D" id="1.10.3470.10">
    <property type="entry name" value="ABC transporter involved in vitamin B12 uptake, BtuC"/>
    <property type="match status" value="1"/>
</dbReference>
<feature type="transmembrane region" description="Helical" evidence="9">
    <location>
        <begin position="257"/>
        <end position="276"/>
    </location>
</feature>
<evidence type="ECO:0000256" key="6">
    <source>
        <dbReference type="ARBA" id="ARBA00022989"/>
    </source>
</evidence>
<keyword evidence="11" id="KW-1185">Reference proteome</keyword>
<dbReference type="InterPro" id="IPR037294">
    <property type="entry name" value="ABC_BtuC-like"/>
</dbReference>
<evidence type="ECO:0000256" key="9">
    <source>
        <dbReference type="SAM" id="Phobius"/>
    </source>
</evidence>
<feature type="transmembrane region" description="Helical" evidence="9">
    <location>
        <begin position="67"/>
        <end position="86"/>
    </location>
</feature>
<evidence type="ECO:0000256" key="8">
    <source>
        <dbReference type="RuleBase" id="RU003943"/>
    </source>
</evidence>
<evidence type="ECO:0000313" key="11">
    <source>
        <dbReference type="Proteomes" id="UP001597353"/>
    </source>
</evidence>
<feature type="transmembrane region" description="Helical" evidence="9">
    <location>
        <begin position="98"/>
        <end position="117"/>
    </location>
</feature>
<keyword evidence="5 8" id="KW-0812">Transmembrane</keyword>
<dbReference type="Proteomes" id="UP001597353">
    <property type="component" value="Unassembled WGS sequence"/>
</dbReference>
<keyword evidence="3 8" id="KW-0813">Transport</keyword>
<keyword evidence="6 9" id="KW-1133">Transmembrane helix</keyword>
<comment type="subcellular location">
    <subcellularLocation>
        <location evidence="1 8">Cell membrane</location>
        <topology evidence="1 8">Multi-pass membrane protein</topology>
    </subcellularLocation>
</comment>
<dbReference type="RefSeq" id="WP_390265972.1">
    <property type="nucleotide sequence ID" value="NZ_JBHUGH010000038.1"/>
</dbReference>
<sequence>MTLPLFLQDYTLQTVLAGAVLLGIISGVLGSFAVLRGQSLMGDVLSHAALPGICLGFLVAGTRDLGAILTGAFLSGTAAAIMVLVIGRTTRLRADAALGIVLGLFFAGGVVLLTYIQTTQGAGQAGLNSFLFGQAAAMLRSDLPVMGGVTAVALLLVGLFWKEFKLATFDPLYARTLGLPVLALDLALTVMIALAIVVGLQMVGVVLMTAMIIAPAAAARQWVDRLGPMVLLSAAFGIAAGITGAGISAGARGLSTGPLIVLAASAIVLVSVLLAPGRGILWRALRDWRAARRLEAGRVLLTLDRLARDHDAPGFRSDEGLLRAYHGTPPRRALARLEAEGLIRQVPHGPDAQRHWEITPEGRARAAELPTGAWNA</sequence>
<dbReference type="EMBL" id="JBHUGH010000038">
    <property type="protein sequence ID" value="MFD1914515.1"/>
    <property type="molecule type" value="Genomic_DNA"/>
</dbReference>
<name>A0ABW4SA62_9RHOB</name>
<dbReference type="PANTHER" id="PTHR30477:SF3">
    <property type="entry name" value="METAL TRANSPORT SYSTEM MEMBRANE PROTEIN CT_069-RELATED"/>
    <property type="match status" value="1"/>
</dbReference>
<evidence type="ECO:0000256" key="3">
    <source>
        <dbReference type="ARBA" id="ARBA00022448"/>
    </source>
</evidence>
<feature type="transmembrane region" description="Helical" evidence="9">
    <location>
        <begin position="12"/>
        <end position="35"/>
    </location>
</feature>
<evidence type="ECO:0000313" key="10">
    <source>
        <dbReference type="EMBL" id="MFD1914515.1"/>
    </source>
</evidence>
<comment type="similarity">
    <text evidence="2 8">Belongs to the ABC-3 integral membrane protein family.</text>
</comment>
<reference evidence="11" key="1">
    <citation type="journal article" date="2019" name="Int. J. Syst. Evol. Microbiol.">
        <title>The Global Catalogue of Microorganisms (GCM) 10K type strain sequencing project: providing services to taxonomists for standard genome sequencing and annotation.</title>
        <authorList>
            <consortium name="The Broad Institute Genomics Platform"/>
            <consortium name="The Broad Institute Genome Sequencing Center for Infectious Disease"/>
            <person name="Wu L."/>
            <person name="Ma J."/>
        </authorList>
    </citation>
    <scope>NUCLEOTIDE SEQUENCE [LARGE SCALE GENOMIC DNA]</scope>
    <source>
        <strain evidence="11">CGMCC 4.7242</strain>
    </source>
</reference>
<feature type="transmembrane region" description="Helical" evidence="9">
    <location>
        <begin position="137"/>
        <end position="160"/>
    </location>
</feature>
<evidence type="ECO:0000256" key="1">
    <source>
        <dbReference type="ARBA" id="ARBA00004651"/>
    </source>
</evidence>
<evidence type="ECO:0000256" key="7">
    <source>
        <dbReference type="ARBA" id="ARBA00023136"/>
    </source>
</evidence>
<comment type="caution">
    <text evidence="10">The sequence shown here is derived from an EMBL/GenBank/DDBJ whole genome shotgun (WGS) entry which is preliminary data.</text>
</comment>
<feature type="transmembrane region" description="Helical" evidence="9">
    <location>
        <begin position="200"/>
        <end position="218"/>
    </location>
</feature>